<reference evidence="1" key="1">
    <citation type="journal article" date="2019" name="bioRxiv">
        <title>The Genome of the Zebra Mussel, Dreissena polymorpha: A Resource for Invasive Species Research.</title>
        <authorList>
            <person name="McCartney M.A."/>
            <person name="Auch B."/>
            <person name="Kono T."/>
            <person name="Mallez S."/>
            <person name="Zhang Y."/>
            <person name="Obille A."/>
            <person name="Becker A."/>
            <person name="Abrahante J.E."/>
            <person name="Garbe J."/>
            <person name="Badalamenti J.P."/>
            <person name="Herman A."/>
            <person name="Mangelson H."/>
            <person name="Liachko I."/>
            <person name="Sullivan S."/>
            <person name="Sone E.D."/>
            <person name="Koren S."/>
            <person name="Silverstein K.A.T."/>
            <person name="Beckman K.B."/>
            <person name="Gohl D.M."/>
        </authorList>
    </citation>
    <scope>NUCLEOTIDE SEQUENCE</scope>
    <source>
        <strain evidence="1">Duluth1</strain>
        <tissue evidence="1">Whole animal</tissue>
    </source>
</reference>
<gene>
    <name evidence="1" type="ORF">DPMN_050142</name>
</gene>
<keyword evidence="2" id="KW-1185">Reference proteome</keyword>
<organism evidence="1 2">
    <name type="scientific">Dreissena polymorpha</name>
    <name type="common">Zebra mussel</name>
    <name type="synonym">Mytilus polymorpha</name>
    <dbReference type="NCBI Taxonomy" id="45954"/>
    <lineage>
        <taxon>Eukaryota</taxon>
        <taxon>Metazoa</taxon>
        <taxon>Spiralia</taxon>
        <taxon>Lophotrochozoa</taxon>
        <taxon>Mollusca</taxon>
        <taxon>Bivalvia</taxon>
        <taxon>Autobranchia</taxon>
        <taxon>Heteroconchia</taxon>
        <taxon>Euheterodonta</taxon>
        <taxon>Imparidentia</taxon>
        <taxon>Neoheterodontei</taxon>
        <taxon>Myida</taxon>
        <taxon>Dreissenoidea</taxon>
        <taxon>Dreissenidae</taxon>
        <taxon>Dreissena</taxon>
    </lineage>
</organism>
<dbReference type="AlphaFoldDB" id="A0A9D4CHF0"/>
<dbReference type="EMBL" id="JAIWYP010000012">
    <property type="protein sequence ID" value="KAH3724326.1"/>
    <property type="molecule type" value="Genomic_DNA"/>
</dbReference>
<sequence>MNHCVATLQLMQYIKALNKNAFFSFHYLLQVPCDWLHMDRIYGDCQLHSATGRVSLSEPNLQNVPKDFDIQLPARPCSGKTGLDGYA</sequence>
<dbReference type="InterPro" id="IPR043502">
    <property type="entry name" value="DNA/RNA_pol_sf"/>
</dbReference>
<dbReference type="Gene3D" id="3.30.70.370">
    <property type="match status" value="1"/>
</dbReference>
<evidence type="ECO:0000313" key="1">
    <source>
        <dbReference type="EMBL" id="KAH3724326.1"/>
    </source>
</evidence>
<evidence type="ECO:0000313" key="2">
    <source>
        <dbReference type="Proteomes" id="UP000828390"/>
    </source>
</evidence>
<proteinExistence type="predicted"/>
<dbReference type="Proteomes" id="UP000828390">
    <property type="component" value="Unassembled WGS sequence"/>
</dbReference>
<protein>
    <submittedName>
        <fullName evidence="1">Uncharacterized protein</fullName>
    </submittedName>
</protein>
<comment type="caution">
    <text evidence="1">The sequence shown here is derived from an EMBL/GenBank/DDBJ whole genome shotgun (WGS) entry which is preliminary data.</text>
</comment>
<name>A0A9D4CHF0_DREPO</name>
<dbReference type="SUPFAM" id="SSF56672">
    <property type="entry name" value="DNA/RNA polymerases"/>
    <property type="match status" value="1"/>
</dbReference>
<accession>A0A9D4CHF0</accession>
<reference evidence="1" key="2">
    <citation type="submission" date="2020-11" db="EMBL/GenBank/DDBJ databases">
        <authorList>
            <person name="McCartney M.A."/>
            <person name="Auch B."/>
            <person name="Kono T."/>
            <person name="Mallez S."/>
            <person name="Becker A."/>
            <person name="Gohl D.M."/>
            <person name="Silverstein K.A.T."/>
            <person name="Koren S."/>
            <person name="Bechman K.B."/>
            <person name="Herman A."/>
            <person name="Abrahante J.E."/>
            <person name="Garbe J."/>
        </authorList>
    </citation>
    <scope>NUCLEOTIDE SEQUENCE</scope>
    <source>
        <strain evidence="1">Duluth1</strain>
        <tissue evidence="1">Whole animal</tissue>
    </source>
</reference>